<comment type="subcellular location">
    <subcellularLocation>
        <location evidence="1">Nucleus</location>
        <location evidence="1">Nucleolus</location>
    </subcellularLocation>
</comment>
<dbReference type="PANTHER" id="PTHR23270">
    <property type="entry name" value="PROGRAMMED CELL DEATH PROTEIN 11 PRE-RRNA PROCESSING PROTEIN RRP5"/>
    <property type="match status" value="1"/>
</dbReference>
<dbReference type="EMBL" id="CAICTM010000263">
    <property type="protein sequence ID" value="CAB9506358.1"/>
    <property type="molecule type" value="Genomic_DNA"/>
</dbReference>
<feature type="region of interest" description="Disordered" evidence="3">
    <location>
        <begin position="811"/>
        <end position="831"/>
    </location>
</feature>
<feature type="domain" description="S1 motif" evidence="4">
    <location>
        <begin position="148"/>
        <end position="231"/>
    </location>
</feature>
<feature type="compositionally biased region" description="Acidic residues" evidence="3">
    <location>
        <begin position="785"/>
        <end position="795"/>
    </location>
</feature>
<dbReference type="PANTHER" id="PTHR23270:SF10">
    <property type="entry name" value="PROTEIN RRP5 HOMOLOG"/>
    <property type="match status" value="1"/>
</dbReference>
<dbReference type="Gene3D" id="2.40.50.140">
    <property type="entry name" value="Nucleic acid-binding proteins"/>
    <property type="match status" value="5"/>
</dbReference>
<keyword evidence="2" id="KW-0698">rRNA processing</keyword>
<feature type="compositionally biased region" description="Basic and acidic residues" evidence="3">
    <location>
        <begin position="1"/>
        <end position="10"/>
    </location>
</feature>
<feature type="domain" description="S1 motif" evidence="4">
    <location>
        <begin position="245"/>
        <end position="339"/>
    </location>
</feature>
<dbReference type="SMART" id="SM00316">
    <property type="entry name" value="S1"/>
    <property type="match status" value="8"/>
</dbReference>
<comment type="caution">
    <text evidence="5">The sequence shown here is derived from an EMBL/GenBank/DDBJ whole genome shotgun (WGS) entry which is preliminary data.</text>
</comment>
<keyword evidence="6" id="KW-1185">Reference proteome</keyword>
<dbReference type="OrthoDB" id="412781at2759"/>
<sequence>MPEDFPRGGRDQAFQQRKKHKEAEADLPFFVQKKRKKRALEEAADGIATNAAAIKDDTYLFGEKKKKPSKKKPKKNNDSTTTGTTGTVDSSNNNNNKHSLLPLGGGGVIYKKHHPTSKDKDKDSKKNTSNEKVEPFIEALGFSRLAKGTKLLGIVREVQEEFALVSLPNLLTGYVLRSETGKTAPPLTKTISVGQVLAVVILKTVTETTKKQHNNSNSNNNTRRRIQVSLEPSAVNPRHEEPAPKFPIRGKIQTLEDHGILVDLGHGRKGFLAFADMDDNSYVVKEEEDDDDEDNKNKDNNDSDEEEDGLTVLKVGQLLDFIVKKRSKSVADILPLKLPSPDVMAKQAIPLSSDSTPSIQSITPGWLVKAKVEALARNGLCVAFLGNVFRGAVELAHLGGFWIPTTKHADGSTDWKTLFQSNTPPILSFTARILAVDPATKMVRLSVLPHLMDMRPPPTAHLPNPGTVVQDATVIRLDPGVGALLALPVETKEDKMDLDEDKDADNSDDDAEEEGDEEEDNGAASLLHEPLSEQSIYKDATKVRAVYVHISKAMDDTEDGKIPEATFAKNFAPSTKHTVRILSTSNLVESVASGAAAESIINAHVLTHADLKPGKIFRKVPVCAHLNGGALLVEFGMEVRGLLTADHLLDQAGSAEYQSKLLKSKFAVGAKVDVRVLSSDPTTKRCFVTAKKSLLQATNIISEWDTCKPNSVATGFISRIDDRGLFVQFFGKVFGLVPAKSLALELGIDDHRANYKVRDVVQCRVVSVKKLRRVRKRRSRQAMDHDDEEDDEEDSSDHYMKQLTLSLRVNTGEDAKDDKQMQTDEEPSKSVKLRAGTLLPEKAMKVVSLVPGKERNNGTFVPGHAIVHVKSKYLVDEAESATMPPFVECKLPYHQLLDSYKPEEHDTAAAMDDLAERLLAPGKSLKMKGLLLSDARKTGSDQLAVVSIRAKLVENAEERAKTKDTEADCVVMPSPDFSLYEGARVLGFVNNIDQRYGAFVQFLGGLTGMVHKSKGGLDLELFSTVNARVVSIDTKSPPKIVLSVSEEYHKAKKTRRTTQKNDKHKFRRGAAVQEVEVESLDFYNANLKILDKAWDGVKVHARMHCTMAASEDFTPGSKTFKGKYTKATTITKYHPFHGWATGDKLRGLHVVSVHVKGDVYDVELTNKGKVKESQDDDDDEDDAGIVTSKKLMGQRVRRGHLPLGRKVSVIVKQVSHFNGGVCVELAPKLSGFVPGFECSTDAEILNNLASHIPVGARLSCTVIDKQRWHKRTSQATGSSRLVKVDHDDSSRVYLSMLSDKPSGISKPARGELVVGRIQRALKQINAPSLMLELRGGYVARCCISELEEMDEWTNMPLGSSAGRSHEGTDAAVVSGESDADGEEESSPSKDTRRSLLSDEPFANGKYVSCRVLESKSSLPLVDVSLRSSRIEGDLEDDDVPEEGEMCHAYVAVTNKSGCFVRVSRTVEGRVIIKELADDFLPNPAAIFPPGRLVVGKVKAVREATGKKQKRTTVDLDLRESSVLESEELQFEDVELQSKHKGIVTRVEDYGVFVRLNNSKVSGLVHKSECSDKYVKNASKFYDPGDLVKVLVIRKDEEDKKIGFSMKASHFADDEDSDDDTLEEAASDDDEEGDTEMPDAREALEVDSDDPDYASKLAKSLAGAKKEGSDDDSSSSGDDNQDDSSSSSESDDDDDAPAESKTSDAQMMDTDVGFDWSANASQLAKKRAADSDSESDEDDSEDDDALASSTSHKSRKKQAQKRREEQEISRRETALADGTADDNPETAADFERLLSGSPNSSEIWIRYMAFHLALVDIPAARAVAERAFARIEFSQEREKLNVWCALLALELKYGSPASFTSAIDRACQQNNPKQVYLRACEMLAKEVNASSPETVLRADEMFAKMCKKFKSKKQVWIAHLQYLLRGGRHKEAHDRLRRSLKSLPDYKHVETMSRFAQLEFEFGSAERARTIFDGVILKHPKRLDLAFVYADKEVKHGSMEMARALFEKIVNPQGGTPRKLSDKQMKSLFKKWYKLEEEHGTSDTQEHVKEAAKAFVSRS</sequence>
<feature type="region of interest" description="Disordered" evidence="3">
    <location>
        <begin position="492"/>
        <end position="531"/>
    </location>
</feature>
<feature type="compositionally biased region" description="Acidic residues" evidence="3">
    <location>
        <begin position="496"/>
        <end position="521"/>
    </location>
</feature>
<proteinExistence type="predicted"/>
<dbReference type="GO" id="GO:0032040">
    <property type="term" value="C:small-subunit processome"/>
    <property type="evidence" value="ECO:0007669"/>
    <property type="project" value="TreeGrafter"/>
</dbReference>
<feature type="compositionally biased region" description="Low complexity" evidence="3">
    <location>
        <begin position="1653"/>
        <end position="1662"/>
    </location>
</feature>
<feature type="domain" description="S1 motif" evidence="4">
    <location>
        <begin position="710"/>
        <end position="781"/>
    </location>
</feature>
<feature type="compositionally biased region" description="Low complexity" evidence="3">
    <location>
        <begin position="1673"/>
        <end position="1687"/>
    </location>
</feature>
<accession>A0A9N8DNR0</accession>
<dbReference type="SMART" id="SM00386">
    <property type="entry name" value="HAT"/>
    <property type="match status" value="5"/>
</dbReference>
<feature type="region of interest" description="Disordered" evidence="3">
    <location>
        <begin position="1610"/>
        <end position="1785"/>
    </location>
</feature>
<dbReference type="GO" id="GO:0003723">
    <property type="term" value="F:RNA binding"/>
    <property type="evidence" value="ECO:0007669"/>
    <property type="project" value="TreeGrafter"/>
</dbReference>
<reference evidence="5" key="1">
    <citation type="submission" date="2020-06" db="EMBL/GenBank/DDBJ databases">
        <authorList>
            <consortium name="Plant Systems Biology data submission"/>
        </authorList>
    </citation>
    <scope>NUCLEOTIDE SEQUENCE</scope>
    <source>
        <strain evidence="5">D6</strain>
    </source>
</reference>
<evidence type="ECO:0000256" key="3">
    <source>
        <dbReference type="SAM" id="MobiDB-lite"/>
    </source>
</evidence>
<dbReference type="InterPro" id="IPR003107">
    <property type="entry name" value="HAT"/>
</dbReference>
<feature type="compositionally biased region" description="Acidic residues" evidence="3">
    <location>
        <begin position="1612"/>
        <end position="1636"/>
    </location>
</feature>
<dbReference type="Gene3D" id="1.25.40.10">
    <property type="entry name" value="Tetratricopeptide repeat domain"/>
    <property type="match status" value="1"/>
</dbReference>
<dbReference type="InterPro" id="IPR003029">
    <property type="entry name" value="S1_domain"/>
</dbReference>
<feature type="compositionally biased region" description="Acidic residues" evidence="3">
    <location>
        <begin position="1730"/>
        <end position="1744"/>
    </location>
</feature>
<dbReference type="SUPFAM" id="SSF48452">
    <property type="entry name" value="TPR-like"/>
    <property type="match status" value="2"/>
</dbReference>
<dbReference type="InterPro" id="IPR012340">
    <property type="entry name" value="NA-bd_OB-fold"/>
</dbReference>
<evidence type="ECO:0000256" key="2">
    <source>
        <dbReference type="ARBA" id="ARBA00022552"/>
    </source>
</evidence>
<feature type="region of interest" description="Disordered" evidence="3">
    <location>
        <begin position="2038"/>
        <end position="2058"/>
    </location>
</feature>
<feature type="compositionally biased region" description="Basic and acidic residues" evidence="3">
    <location>
        <begin position="1386"/>
        <end position="1395"/>
    </location>
</feature>
<feature type="domain" description="S1 motif" evidence="4">
    <location>
        <begin position="1443"/>
        <end position="1518"/>
    </location>
</feature>
<dbReference type="SUPFAM" id="SSF50249">
    <property type="entry name" value="Nucleic acid-binding proteins"/>
    <property type="match status" value="6"/>
</dbReference>
<dbReference type="InterPro" id="IPR045209">
    <property type="entry name" value="Rrp5"/>
</dbReference>
<feature type="domain" description="S1 motif" evidence="4">
    <location>
        <begin position="614"/>
        <end position="691"/>
    </location>
</feature>
<feature type="compositionally biased region" description="Basic and acidic residues" evidence="3">
    <location>
        <begin position="811"/>
        <end position="829"/>
    </location>
</feature>
<evidence type="ECO:0000313" key="6">
    <source>
        <dbReference type="Proteomes" id="UP001153069"/>
    </source>
</evidence>
<protein>
    <submittedName>
        <fullName evidence="5">Protein RRP5</fullName>
    </submittedName>
</protein>
<dbReference type="GO" id="GO:0006364">
    <property type="term" value="P:rRNA processing"/>
    <property type="evidence" value="ECO:0007669"/>
    <property type="project" value="UniProtKB-KW"/>
</dbReference>
<feature type="compositionally biased region" description="Basic and acidic residues" evidence="3">
    <location>
        <begin position="1760"/>
        <end position="1773"/>
    </location>
</feature>
<feature type="compositionally biased region" description="Low complexity" evidence="3">
    <location>
        <begin position="78"/>
        <end position="96"/>
    </location>
</feature>
<feature type="domain" description="S1 motif" evidence="4">
    <location>
        <begin position="982"/>
        <end position="1045"/>
    </location>
</feature>
<dbReference type="Pfam" id="PF00575">
    <property type="entry name" value="S1"/>
    <property type="match status" value="2"/>
</dbReference>
<dbReference type="InterPro" id="IPR011990">
    <property type="entry name" value="TPR-like_helical_dom_sf"/>
</dbReference>
<feature type="region of interest" description="Disordered" evidence="3">
    <location>
        <begin position="285"/>
        <end position="309"/>
    </location>
</feature>
<feature type="region of interest" description="Disordered" evidence="3">
    <location>
        <begin position="776"/>
        <end position="799"/>
    </location>
</feature>
<feature type="compositionally biased region" description="Basic residues" evidence="3">
    <location>
        <begin position="64"/>
        <end position="74"/>
    </location>
</feature>
<dbReference type="FunFam" id="2.40.50.140:FF:000103">
    <property type="entry name" value="protein RRP5 homolog"/>
    <property type="match status" value="1"/>
</dbReference>
<dbReference type="Proteomes" id="UP001153069">
    <property type="component" value="Unassembled WGS sequence"/>
</dbReference>
<feature type="region of interest" description="Disordered" evidence="3">
    <location>
        <begin position="230"/>
        <end position="249"/>
    </location>
</feature>
<organism evidence="5 6">
    <name type="scientific">Seminavis robusta</name>
    <dbReference type="NCBI Taxonomy" id="568900"/>
    <lineage>
        <taxon>Eukaryota</taxon>
        <taxon>Sar</taxon>
        <taxon>Stramenopiles</taxon>
        <taxon>Ochrophyta</taxon>
        <taxon>Bacillariophyta</taxon>
        <taxon>Bacillariophyceae</taxon>
        <taxon>Bacillariophycidae</taxon>
        <taxon>Naviculales</taxon>
        <taxon>Naviculaceae</taxon>
        <taxon>Seminavis</taxon>
    </lineage>
</organism>
<feature type="region of interest" description="Disordered" evidence="3">
    <location>
        <begin position="58"/>
        <end position="130"/>
    </location>
</feature>
<evidence type="ECO:0000259" key="4">
    <source>
        <dbReference type="PROSITE" id="PS50126"/>
    </source>
</evidence>
<feature type="compositionally biased region" description="Basic and acidic residues" evidence="3">
    <location>
        <begin position="2038"/>
        <end position="2051"/>
    </location>
</feature>
<evidence type="ECO:0000313" key="5">
    <source>
        <dbReference type="EMBL" id="CAB9506358.1"/>
    </source>
</evidence>
<feature type="domain" description="S1 motif" evidence="4">
    <location>
        <begin position="1536"/>
        <end position="1606"/>
    </location>
</feature>
<feature type="region of interest" description="Disordered" evidence="3">
    <location>
        <begin position="1"/>
        <end position="29"/>
    </location>
</feature>
<dbReference type="PROSITE" id="PS50126">
    <property type="entry name" value="S1"/>
    <property type="match status" value="8"/>
</dbReference>
<feature type="domain" description="S1 motif" evidence="4">
    <location>
        <begin position="1204"/>
        <end position="1280"/>
    </location>
</feature>
<name>A0A9N8DNR0_9STRA</name>
<feature type="region of interest" description="Disordered" evidence="3">
    <location>
        <begin position="1354"/>
        <end position="1395"/>
    </location>
</feature>
<gene>
    <name evidence="5" type="ORF">SEMRO_264_G102530.1</name>
</gene>
<feature type="compositionally biased region" description="Basic and acidic residues" evidence="3">
    <location>
        <begin position="116"/>
        <end position="130"/>
    </location>
</feature>
<evidence type="ECO:0000256" key="1">
    <source>
        <dbReference type="ARBA" id="ARBA00004604"/>
    </source>
</evidence>